<dbReference type="Pfam" id="PF02776">
    <property type="entry name" value="TPP_enzyme_N"/>
    <property type="match status" value="1"/>
</dbReference>
<dbReference type="PANTHER" id="PTHR42916:SF1">
    <property type="entry name" value="PROTEIN PHYLLO, CHLOROPLASTIC"/>
    <property type="match status" value="1"/>
</dbReference>
<evidence type="ECO:0000256" key="6">
    <source>
        <dbReference type="HAMAP-Rule" id="MF_01659"/>
    </source>
</evidence>
<feature type="region of interest" description="Disordered" evidence="7">
    <location>
        <begin position="379"/>
        <end position="401"/>
    </location>
</feature>
<comment type="caution">
    <text evidence="10">The sequence shown here is derived from an EMBL/GenBank/DDBJ whole genome shotgun (WGS) entry which is preliminary data.</text>
</comment>
<evidence type="ECO:0000256" key="2">
    <source>
        <dbReference type="ARBA" id="ARBA00022723"/>
    </source>
</evidence>
<keyword evidence="2 6" id="KW-0479">Metal-binding</keyword>
<dbReference type="PIRSF" id="PIRSF004983">
    <property type="entry name" value="MenD"/>
    <property type="match status" value="1"/>
</dbReference>
<dbReference type="CDD" id="cd02009">
    <property type="entry name" value="TPP_SHCHC_synthase"/>
    <property type="match status" value="1"/>
</dbReference>
<protein>
    <recommendedName>
        <fullName evidence="6">2-succinyl-5-enolpyruvyl-6-hydroxy-3-cyclohexene-1-carboxylate synthase</fullName>
        <shortName evidence="6">SEPHCHC synthase</shortName>
        <ecNumber evidence="6">2.2.1.9</ecNumber>
    </recommendedName>
    <alternativeName>
        <fullName evidence="6">Menaquinone biosynthesis protein MenD</fullName>
    </alternativeName>
</protein>
<comment type="function">
    <text evidence="6">Catalyzes the thiamine diphosphate-dependent decarboxylation of 2-oxoglutarate and the subsequent addition of the resulting succinic semialdehyde-thiamine pyrophosphate anion to isochorismate to yield 2-succinyl-5-enolpyruvyl-6-hydroxy-3-cyclohexene-1-carboxylate (SEPHCHC).</text>
</comment>
<dbReference type="NCBIfam" id="TIGR00173">
    <property type="entry name" value="menD"/>
    <property type="match status" value="1"/>
</dbReference>
<keyword evidence="6" id="KW-0474">Menaquinone biosynthesis</keyword>
<dbReference type="AlphaFoldDB" id="A0A5C4X4G3"/>
<comment type="subunit">
    <text evidence="6">Homodimer.</text>
</comment>
<feature type="compositionally biased region" description="Basic and acidic residues" evidence="7">
    <location>
        <begin position="380"/>
        <end position="395"/>
    </location>
</feature>
<dbReference type="UniPathway" id="UPA01057">
    <property type="reaction ID" value="UER00164"/>
</dbReference>
<proteinExistence type="inferred from homology"/>
<keyword evidence="3 6" id="KW-0460">Magnesium</keyword>
<dbReference type="CDD" id="cd07037">
    <property type="entry name" value="TPP_PYR_MenD"/>
    <property type="match status" value="1"/>
</dbReference>
<comment type="pathway">
    <text evidence="6">Quinol/quinone metabolism; menaquinone biosynthesis.</text>
</comment>
<dbReference type="HAMAP" id="MF_01659">
    <property type="entry name" value="MenD"/>
    <property type="match status" value="1"/>
</dbReference>
<dbReference type="Gene3D" id="3.40.50.970">
    <property type="match status" value="2"/>
</dbReference>
<feature type="domain" description="Thiamine pyrophosphate enzyme TPP-binding" evidence="8">
    <location>
        <begin position="443"/>
        <end position="563"/>
    </location>
</feature>
<sequence length="582" mass="60318">MAQQIARSLVHSGVSDVVFAPGSRSAPLVYALAPLAEAGLIRAHVRVDERDAAFLALGLARGLRARGSESAVAVVTTSGSAVANLHPAVLEASYGHLPLLALTADRPARLRGTGANQTIDDQSQVLSDVRALSDIPAGDTAEAVHRAMSDAVAAALGSRSDTATEAAGPVQFNVQFDTPLVPTPEELDTWKDEIGELVGNAAGQRSATTGSESHSNLSVIVTEGTVIVAGDAGGHSAESLRALAADHHLPVLAEPSSPLARTSADHSNSSAAGAAEASTLVPAHARVLSDRSDLCEAIRTVIVHGKPTLTRPVAALLADETVTVQRIPDAVDAFDLTVRDERTVADDETAAGETQGAAASEQTWVRDWVDAGTSLVAAARTERSAERSPEPDKGENPGAASAKEFQATARRVTEHLAAQDITLFVASSNSVRYLSDATDIRARIHASRGLAGIDGLISTATGLSLGLGEPVVLLIGDIAMLHDIGGLLTPSAEDAGDVTIVVFNDDGGAIFSGLEHSQPHLEGFLERYFTVPHGRGFADLAAGYGWDHEKVTSADEFEAALGRIDGQRAAGARRIIEVTAPH</sequence>
<dbReference type="GO" id="GO:0030145">
    <property type="term" value="F:manganese ion binding"/>
    <property type="evidence" value="ECO:0007669"/>
    <property type="project" value="UniProtKB-UniRule"/>
</dbReference>
<dbReference type="InterPro" id="IPR029061">
    <property type="entry name" value="THDP-binding"/>
</dbReference>
<dbReference type="UniPathway" id="UPA00079"/>
<reference evidence="10 11" key="1">
    <citation type="submission" date="2019-06" db="EMBL/GenBank/DDBJ databases">
        <authorList>
            <person name="Mardanova A.M."/>
            <person name="Pudova D.S."/>
            <person name="Shagimardanova E.I."/>
            <person name="Gogoleva N.E."/>
            <person name="Lutfullin M.T."/>
            <person name="Hadieva G.F."/>
            <person name="Sharipova M.R."/>
        </authorList>
    </citation>
    <scope>NUCLEOTIDE SEQUENCE [LARGE SCALE GENOMIC DNA]</scope>
    <source>
        <strain evidence="10 11">MG-1</strain>
    </source>
</reference>
<evidence type="ECO:0000313" key="10">
    <source>
        <dbReference type="EMBL" id="TNM54953.1"/>
    </source>
</evidence>
<evidence type="ECO:0000256" key="7">
    <source>
        <dbReference type="SAM" id="MobiDB-lite"/>
    </source>
</evidence>
<dbReference type="Pfam" id="PF02775">
    <property type="entry name" value="TPP_enzyme_C"/>
    <property type="match status" value="1"/>
</dbReference>
<gene>
    <name evidence="6 10" type="primary">menD</name>
    <name evidence="10" type="ORF">FHQ09_09800</name>
</gene>
<evidence type="ECO:0000256" key="4">
    <source>
        <dbReference type="ARBA" id="ARBA00023052"/>
    </source>
</evidence>
<accession>A0A5C4X4G3</accession>
<name>A0A5C4X4G3_9MICO</name>
<comment type="catalytic activity">
    <reaction evidence="6">
        <text>isochorismate + 2-oxoglutarate + H(+) = 5-enolpyruvoyl-6-hydroxy-2-succinyl-cyclohex-3-ene-1-carboxylate + CO2</text>
        <dbReference type="Rhea" id="RHEA:25593"/>
        <dbReference type="ChEBI" id="CHEBI:15378"/>
        <dbReference type="ChEBI" id="CHEBI:16526"/>
        <dbReference type="ChEBI" id="CHEBI:16810"/>
        <dbReference type="ChEBI" id="CHEBI:29780"/>
        <dbReference type="ChEBI" id="CHEBI:58818"/>
        <dbReference type="EC" id="2.2.1.9"/>
    </reaction>
</comment>
<dbReference type="PANTHER" id="PTHR42916">
    <property type="entry name" value="2-SUCCINYL-5-ENOLPYRUVYL-6-HYDROXY-3-CYCLOHEXENE-1-CARBOXYLATE SYNTHASE"/>
    <property type="match status" value="1"/>
</dbReference>
<dbReference type="SUPFAM" id="SSF52518">
    <property type="entry name" value="Thiamin diphosphate-binding fold (THDP-binding)"/>
    <property type="match status" value="2"/>
</dbReference>
<evidence type="ECO:0000313" key="11">
    <source>
        <dbReference type="Proteomes" id="UP000314223"/>
    </source>
</evidence>
<keyword evidence="1 6" id="KW-0808">Transferase</keyword>
<dbReference type="InterPro" id="IPR012001">
    <property type="entry name" value="Thiamin_PyroP_enz_TPP-bd_dom"/>
</dbReference>
<keyword evidence="5 6" id="KW-0464">Manganese</keyword>
<evidence type="ECO:0000256" key="3">
    <source>
        <dbReference type="ARBA" id="ARBA00022842"/>
    </source>
</evidence>
<comment type="cofactor">
    <cofactor evidence="6">
        <name>Mg(2+)</name>
        <dbReference type="ChEBI" id="CHEBI:18420"/>
    </cofactor>
    <cofactor evidence="6">
        <name>Mn(2+)</name>
        <dbReference type="ChEBI" id="CHEBI:29035"/>
    </cofactor>
</comment>
<keyword evidence="4 6" id="KW-0786">Thiamine pyrophosphate</keyword>
<dbReference type="EC" id="2.2.1.9" evidence="6"/>
<comment type="similarity">
    <text evidence="6">Belongs to the TPP enzyme family. MenD subfamily.</text>
</comment>
<dbReference type="EMBL" id="VDMQ01000005">
    <property type="protein sequence ID" value="TNM54953.1"/>
    <property type="molecule type" value="Genomic_DNA"/>
</dbReference>
<dbReference type="GO" id="GO:0000287">
    <property type="term" value="F:magnesium ion binding"/>
    <property type="evidence" value="ECO:0007669"/>
    <property type="project" value="UniProtKB-UniRule"/>
</dbReference>
<comment type="pathway">
    <text evidence="6">Quinol/quinone metabolism; 1,4-dihydroxy-2-naphthoate biosynthesis; 1,4-dihydroxy-2-naphthoate from chorismate: step 2/7.</text>
</comment>
<dbReference type="Gene3D" id="3.40.50.1220">
    <property type="entry name" value="TPP-binding domain"/>
    <property type="match status" value="1"/>
</dbReference>
<organism evidence="10 11">
    <name type="scientific">Brevibacterium sediminis</name>
    <dbReference type="NCBI Taxonomy" id="1857024"/>
    <lineage>
        <taxon>Bacteria</taxon>
        <taxon>Bacillati</taxon>
        <taxon>Actinomycetota</taxon>
        <taxon>Actinomycetes</taxon>
        <taxon>Micrococcales</taxon>
        <taxon>Brevibacteriaceae</taxon>
        <taxon>Brevibacterium</taxon>
    </lineage>
</organism>
<comment type="cofactor">
    <cofactor evidence="6">
        <name>thiamine diphosphate</name>
        <dbReference type="ChEBI" id="CHEBI:58937"/>
    </cofactor>
    <text evidence="6">Binds 1 thiamine pyrophosphate per subunit.</text>
</comment>
<evidence type="ECO:0000256" key="1">
    <source>
        <dbReference type="ARBA" id="ARBA00022679"/>
    </source>
</evidence>
<evidence type="ECO:0000259" key="9">
    <source>
        <dbReference type="Pfam" id="PF02776"/>
    </source>
</evidence>
<dbReference type="GO" id="GO:0030976">
    <property type="term" value="F:thiamine pyrophosphate binding"/>
    <property type="evidence" value="ECO:0007669"/>
    <property type="project" value="UniProtKB-UniRule"/>
</dbReference>
<dbReference type="GO" id="GO:0009234">
    <property type="term" value="P:menaquinone biosynthetic process"/>
    <property type="evidence" value="ECO:0007669"/>
    <property type="project" value="UniProtKB-UniRule"/>
</dbReference>
<dbReference type="InterPro" id="IPR011766">
    <property type="entry name" value="TPP_enzyme_TPP-bd"/>
</dbReference>
<dbReference type="GO" id="GO:0070204">
    <property type="term" value="F:2-succinyl-5-enolpyruvyl-6-hydroxy-3-cyclohexene-1-carboxylic-acid synthase activity"/>
    <property type="evidence" value="ECO:0007669"/>
    <property type="project" value="UniProtKB-UniRule"/>
</dbReference>
<dbReference type="InterPro" id="IPR004433">
    <property type="entry name" value="MenaQ_synth_MenD"/>
</dbReference>
<feature type="domain" description="Thiamine pyrophosphate enzyme N-terminal TPP-binding" evidence="9">
    <location>
        <begin position="2"/>
        <end position="123"/>
    </location>
</feature>
<dbReference type="Proteomes" id="UP000314223">
    <property type="component" value="Unassembled WGS sequence"/>
</dbReference>
<evidence type="ECO:0000259" key="8">
    <source>
        <dbReference type="Pfam" id="PF02775"/>
    </source>
</evidence>
<evidence type="ECO:0000256" key="5">
    <source>
        <dbReference type="ARBA" id="ARBA00023211"/>
    </source>
</evidence>